<dbReference type="GO" id="GO:0004497">
    <property type="term" value="F:monooxygenase activity"/>
    <property type="evidence" value="ECO:0007669"/>
    <property type="project" value="UniProtKB-KW"/>
</dbReference>
<evidence type="ECO:0008006" key="10">
    <source>
        <dbReference type="Google" id="ProtNLM"/>
    </source>
</evidence>
<dbReference type="Proteomes" id="UP000076512">
    <property type="component" value="Unassembled WGS sequence"/>
</dbReference>
<evidence type="ECO:0000256" key="3">
    <source>
        <dbReference type="ARBA" id="ARBA00022723"/>
    </source>
</evidence>
<dbReference type="PROSITE" id="PS00086">
    <property type="entry name" value="CYTOCHROME_P450"/>
    <property type="match status" value="1"/>
</dbReference>
<dbReference type="Gene3D" id="1.10.630.10">
    <property type="entry name" value="Cytochrome P450"/>
    <property type="match status" value="1"/>
</dbReference>
<dbReference type="EMBL" id="LWGR01000019">
    <property type="protein sequence ID" value="KZM69634.1"/>
    <property type="molecule type" value="Genomic_DNA"/>
</dbReference>
<sequence length="387" mass="42923">MKFDPLSPEWIDDPYVFYSRLRHNEPVLRDDNLGAYLLFSYADCAAVLRTTDDFATDPARLGRDFPAIRKSIQLIDPPENTALRKATAEAIHAGFSALSATTGGLTEVVAKALFFARHADRPVDLITEFSKPLCLWVMCGVLGARQPDPDWFAEVSDRMVFGMDYGFRPDALEPSLSAKRELSELTDSWLDEHRDSVFFGTLLGVATTYTRDVVANSVRVVLHAGYSSVSGLIENLLLHLLVEREMFEEHRERLLESKAARITAIEEMIRYDSPVQVSKRLTVEDLELSGVDVPRGADVIALIGAANRDPTVFAEPDQMNLLRTPNPHLGFGRGPHACLGANLSIELGSAVLKAFLVEQPNMRLAAHPVRRKTASIRGLASLPVWLE</sequence>
<dbReference type="PANTHER" id="PTHR46696">
    <property type="entry name" value="P450, PUTATIVE (EUROFUNG)-RELATED"/>
    <property type="match status" value="1"/>
</dbReference>
<evidence type="ECO:0000313" key="9">
    <source>
        <dbReference type="Proteomes" id="UP000076512"/>
    </source>
</evidence>
<keyword evidence="5 7" id="KW-0408">Iron</keyword>
<reference evidence="8 9" key="1">
    <citation type="submission" date="2016-04" db="EMBL/GenBank/DDBJ databases">
        <authorList>
            <person name="Evans L.H."/>
            <person name="Alamgir A."/>
            <person name="Owens N."/>
            <person name="Weber N.D."/>
            <person name="Virtaneva K."/>
            <person name="Barbian K."/>
            <person name="Babar A."/>
            <person name="Rosenke K."/>
        </authorList>
    </citation>
    <scope>NUCLEOTIDE SEQUENCE [LARGE SCALE GENOMIC DNA]</scope>
    <source>
        <strain evidence="8 9">IFM 0406</strain>
    </source>
</reference>
<dbReference type="InterPro" id="IPR002397">
    <property type="entry name" value="Cyt_P450_B"/>
</dbReference>
<dbReference type="GO" id="GO:0005506">
    <property type="term" value="F:iron ion binding"/>
    <property type="evidence" value="ECO:0007669"/>
    <property type="project" value="InterPro"/>
</dbReference>
<proteinExistence type="inferred from homology"/>
<accession>A0A164IPK5</accession>
<evidence type="ECO:0000313" key="8">
    <source>
        <dbReference type="EMBL" id="KZM69634.1"/>
    </source>
</evidence>
<dbReference type="STRING" id="455432.AWN90_07600"/>
<dbReference type="Pfam" id="PF00067">
    <property type="entry name" value="p450"/>
    <property type="match status" value="1"/>
</dbReference>
<evidence type="ECO:0000256" key="6">
    <source>
        <dbReference type="ARBA" id="ARBA00023033"/>
    </source>
</evidence>
<keyword evidence="9" id="KW-1185">Reference proteome</keyword>
<gene>
    <name evidence="8" type="ORF">AWN90_07600</name>
</gene>
<evidence type="ECO:0000256" key="4">
    <source>
        <dbReference type="ARBA" id="ARBA00023002"/>
    </source>
</evidence>
<evidence type="ECO:0000256" key="2">
    <source>
        <dbReference type="ARBA" id="ARBA00022617"/>
    </source>
</evidence>
<keyword evidence="4 7" id="KW-0560">Oxidoreductase</keyword>
<dbReference type="PANTHER" id="PTHR46696:SF1">
    <property type="entry name" value="CYTOCHROME P450 YJIB-RELATED"/>
    <property type="match status" value="1"/>
</dbReference>
<protein>
    <recommendedName>
        <fullName evidence="10">Cytochrome P450</fullName>
    </recommendedName>
</protein>
<dbReference type="GO" id="GO:0020037">
    <property type="term" value="F:heme binding"/>
    <property type="evidence" value="ECO:0007669"/>
    <property type="project" value="InterPro"/>
</dbReference>
<dbReference type="InterPro" id="IPR001128">
    <property type="entry name" value="Cyt_P450"/>
</dbReference>
<keyword evidence="6 7" id="KW-0503">Monooxygenase</keyword>
<organism evidence="8 9">
    <name type="scientific">Nocardia terpenica</name>
    <dbReference type="NCBI Taxonomy" id="455432"/>
    <lineage>
        <taxon>Bacteria</taxon>
        <taxon>Bacillati</taxon>
        <taxon>Actinomycetota</taxon>
        <taxon>Actinomycetes</taxon>
        <taxon>Mycobacteriales</taxon>
        <taxon>Nocardiaceae</taxon>
        <taxon>Nocardia</taxon>
    </lineage>
</organism>
<comment type="caution">
    <text evidence="8">The sequence shown here is derived from an EMBL/GenBank/DDBJ whole genome shotgun (WGS) entry which is preliminary data.</text>
</comment>
<keyword evidence="2 7" id="KW-0349">Heme</keyword>
<evidence type="ECO:0000256" key="5">
    <source>
        <dbReference type="ARBA" id="ARBA00023004"/>
    </source>
</evidence>
<evidence type="ECO:0000256" key="7">
    <source>
        <dbReference type="RuleBase" id="RU000461"/>
    </source>
</evidence>
<name>A0A164IPK5_9NOCA</name>
<dbReference type="SUPFAM" id="SSF48264">
    <property type="entry name" value="Cytochrome P450"/>
    <property type="match status" value="1"/>
</dbReference>
<dbReference type="InterPro" id="IPR017972">
    <property type="entry name" value="Cyt_P450_CS"/>
</dbReference>
<evidence type="ECO:0000256" key="1">
    <source>
        <dbReference type="ARBA" id="ARBA00010617"/>
    </source>
</evidence>
<dbReference type="PRINTS" id="PR00359">
    <property type="entry name" value="BP450"/>
</dbReference>
<dbReference type="AlphaFoldDB" id="A0A164IPK5"/>
<comment type="similarity">
    <text evidence="1 7">Belongs to the cytochrome P450 family.</text>
</comment>
<dbReference type="InterPro" id="IPR036396">
    <property type="entry name" value="Cyt_P450_sf"/>
</dbReference>
<dbReference type="GO" id="GO:0016705">
    <property type="term" value="F:oxidoreductase activity, acting on paired donors, with incorporation or reduction of molecular oxygen"/>
    <property type="evidence" value="ECO:0007669"/>
    <property type="project" value="InterPro"/>
</dbReference>
<keyword evidence="3 7" id="KW-0479">Metal-binding</keyword>